<feature type="transmembrane region" description="Helical" evidence="1">
    <location>
        <begin position="6"/>
        <end position="26"/>
    </location>
</feature>
<comment type="caution">
    <text evidence="3">The sequence shown here is derived from an EMBL/GenBank/DDBJ whole genome shotgun (WGS) entry which is preliminary data.</text>
</comment>
<keyword evidence="3" id="KW-0407">Ion channel</keyword>
<keyword evidence="3" id="KW-0813">Transport</keyword>
<name>A0AAJ2NR61_ALKPS</name>
<evidence type="ECO:0000256" key="1">
    <source>
        <dbReference type="SAM" id="Phobius"/>
    </source>
</evidence>
<protein>
    <submittedName>
        <fullName evidence="3">Potassium channel family protein</fullName>
    </submittedName>
</protein>
<dbReference type="RefSeq" id="WP_075681733.1">
    <property type="nucleotide sequence ID" value="NZ_CP117835.1"/>
</dbReference>
<keyword evidence="3" id="KW-0406">Ion transport</keyword>
<dbReference type="InterPro" id="IPR013099">
    <property type="entry name" value="K_chnl_dom"/>
</dbReference>
<dbReference type="AlphaFoldDB" id="A0AAJ2NR61"/>
<feature type="domain" description="Potassium channel" evidence="2">
    <location>
        <begin position="49"/>
        <end position="126"/>
    </location>
</feature>
<feature type="transmembrane region" description="Helical" evidence="1">
    <location>
        <begin position="80"/>
        <end position="101"/>
    </location>
</feature>
<keyword evidence="1" id="KW-1133">Transmembrane helix</keyword>
<dbReference type="SUPFAM" id="SSF81324">
    <property type="entry name" value="Voltage-gated potassium channels"/>
    <property type="match status" value="1"/>
</dbReference>
<feature type="transmembrane region" description="Helical" evidence="1">
    <location>
        <begin position="108"/>
        <end position="126"/>
    </location>
</feature>
<sequence length="139" mass="15594">MSVVSMLLIAITILFLIGNLYYFFTSKSYKQSYFCPTLFYKLFFVLVGITFGFAFLYYFLSFHEPVLLINDPTGEIAEQTFLDFLYFSGVTMLSIGYGDLVPVGSARFFSIIQASLGLLLPAAYFMKGFSAAAQSEETS</sequence>
<evidence type="ECO:0000313" key="4">
    <source>
        <dbReference type="Proteomes" id="UP001285636"/>
    </source>
</evidence>
<dbReference type="Proteomes" id="UP001285636">
    <property type="component" value="Unassembled WGS sequence"/>
</dbReference>
<feature type="transmembrane region" description="Helical" evidence="1">
    <location>
        <begin position="38"/>
        <end position="60"/>
    </location>
</feature>
<gene>
    <name evidence="3" type="ORF">RYX45_17485</name>
</gene>
<keyword evidence="1" id="KW-0472">Membrane</keyword>
<keyword evidence="1" id="KW-0812">Transmembrane</keyword>
<dbReference type="Gene3D" id="1.10.287.70">
    <property type="match status" value="1"/>
</dbReference>
<dbReference type="EMBL" id="JAWJAY010000006">
    <property type="protein sequence ID" value="MDV2886991.1"/>
    <property type="molecule type" value="Genomic_DNA"/>
</dbReference>
<accession>A0AAJ2NR61</accession>
<evidence type="ECO:0000313" key="3">
    <source>
        <dbReference type="EMBL" id="MDV2886991.1"/>
    </source>
</evidence>
<organism evidence="3 4">
    <name type="scientific">Alkalihalophilus pseudofirmus</name>
    <name type="common">Bacillus pseudofirmus</name>
    <dbReference type="NCBI Taxonomy" id="79885"/>
    <lineage>
        <taxon>Bacteria</taxon>
        <taxon>Bacillati</taxon>
        <taxon>Bacillota</taxon>
        <taxon>Bacilli</taxon>
        <taxon>Bacillales</taxon>
        <taxon>Bacillaceae</taxon>
        <taxon>Alkalihalophilus</taxon>
    </lineage>
</organism>
<proteinExistence type="predicted"/>
<dbReference type="GO" id="GO:0034220">
    <property type="term" value="P:monoatomic ion transmembrane transport"/>
    <property type="evidence" value="ECO:0007669"/>
    <property type="project" value="UniProtKB-KW"/>
</dbReference>
<evidence type="ECO:0000259" key="2">
    <source>
        <dbReference type="Pfam" id="PF07885"/>
    </source>
</evidence>
<reference evidence="3" key="1">
    <citation type="submission" date="2023-10" db="EMBL/GenBank/DDBJ databases">
        <title>Screening of Alkalihalophilus pseudofirmusBZ-TG-HK211 and Its Alleviation of Salt Stress on Rapeseed Growth.</title>
        <authorList>
            <person name="Zhao B."/>
            <person name="Guo T."/>
        </authorList>
    </citation>
    <scope>NUCLEOTIDE SEQUENCE</scope>
    <source>
        <strain evidence="3">BZ-TG-HK211</strain>
    </source>
</reference>
<dbReference type="Pfam" id="PF07885">
    <property type="entry name" value="Ion_trans_2"/>
    <property type="match status" value="1"/>
</dbReference>